<sequence>MRLDSNRDQDEFQNPSITLSLAEDVQRDQFESPRHSVVILPLVDIDKEHSLKKIVIKRPKEVIDLDMVGIDETTGFEYRKTKKKTDLLSIDIRQEQDIKKIAEESGRLEAWLWEEEERRNAERFTKERDRLIREKRGERV</sequence>
<dbReference type="Proteomes" id="UP000594263">
    <property type="component" value="Unplaced"/>
</dbReference>
<proteinExistence type="predicted"/>
<keyword evidence="2" id="KW-1185">Reference proteome</keyword>
<accession>A0A7N0UDW2</accession>
<evidence type="ECO:0000313" key="1">
    <source>
        <dbReference type="EnsemblPlants" id="Kaladp0062s0184.1.v1.1.CDS.1"/>
    </source>
</evidence>
<dbReference type="AlphaFoldDB" id="A0A7N0UDW2"/>
<evidence type="ECO:0000313" key="2">
    <source>
        <dbReference type="Proteomes" id="UP000594263"/>
    </source>
</evidence>
<name>A0A7N0UDW2_KALFE</name>
<reference evidence="1" key="1">
    <citation type="submission" date="2021-01" db="UniProtKB">
        <authorList>
            <consortium name="EnsemblPlants"/>
        </authorList>
    </citation>
    <scope>IDENTIFICATION</scope>
</reference>
<dbReference type="Gramene" id="Kaladp0062s0184.1.v1.1">
    <property type="protein sequence ID" value="Kaladp0062s0184.1.v1.1.CDS.1"/>
    <property type="gene ID" value="Kaladp0062s0184.v1.1"/>
</dbReference>
<dbReference type="EnsemblPlants" id="Kaladp0062s0184.1.v1.1">
    <property type="protein sequence ID" value="Kaladp0062s0184.1.v1.1.CDS.1"/>
    <property type="gene ID" value="Kaladp0062s0184.v1.1"/>
</dbReference>
<protein>
    <submittedName>
        <fullName evidence="1">Uncharacterized protein</fullName>
    </submittedName>
</protein>
<organism evidence="1 2">
    <name type="scientific">Kalanchoe fedtschenkoi</name>
    <name type="common">Lavender scallops</name>
    <name type="synonym">South American air plant</name>
    <dbReference type="NCBI Taxonomy" id="63787"/>
    <lineage>
        <taxon>Eukaryota</taxon>
        <taxon>Viridiplantae</taxon>
        <taxon>Streptophyta</taxon>
        <taxon>Embryophyta</taxon>
        <taxon>Tracheophyta</taxon>
        <taxon>Spermatophyta</taxon>
        <taxon>Magnoliopsida</taxon>
        <taxon>eudicotyledons</taxon>
        <taxon>Gunneridae</taxon>
        <taxon>Pentapetalae</taxon>
        <taxon>Saxifragales</taxon>
        <taxon>Crassulaceae</taxon>
        <taxon>Kalanchoe</taxon>
    </lineage>
</organism>